<evidence type="ECO:0000313" key="3">
    <source>
        <dbReference type="EMBL" id="KJR84025.1"/>
    </source>
</evidence>
<keyword evidence="2" id="KW-0732">Signal</keyword>
<dbReference type="Proteomes" id="UP000033710">
    <property type="component" value="Unassembled WGS sequence"/>
</dbReference>
<reference evidence="3 4" key="1">
    <citation type="journal article" date="2014" name="BMC Genomics">
        <title>Comparative genomics of the major fungal agents of human and animal Sporotrichosis: Sporothrix schenckii and Sporothrix brasiliensis.</title>
        <authorList>
            <person name="Teixeira M.M."/>
            <person name="de Almeida L.G."/>
            <person name="Kubitschek-Barreira P."/>
            <person name="Alves F.L."/>
            <person name="Kioshima E.S."/>
            <person name="Abadio A.K."/>
            <person name="Fernandes L."/>
            <person name="Derengowski L.S."/>
            <person name="Ferreira K.S."/>
            <person name="Souza R.C."/>
            <person name="Ruiz J.C."/>
            <person name="de Andrade N.C."/>
            <person name="Paes H.C."/>
            <person name="Nicola A.M."/>
            <person name="Albuquerque P."/>
            <person name="Gerber A.L."/>
            <person name="Martins V.P."/>
            <person name="Peconick L.D."/>
            <person name="Neto A.V."/>
            <person name="Chaucanez C.B."/>
            <person name="Silva P.A."/>
            <person name="Cunha O.L."/>
            <person name="de Oliveira F.F."/>
            <person name="dos Santos T.C."/>
            <person name="Barros A.L."/>
            <person name="Soares M.A."/>
            <person name="de Oliveira L.M."/>
            <person name="Marini M.M."/>
            <person name="Villalobos-Duno H."/>
            <person name="Cunha M.M."/>
            <person name="de Hoog S."/>
            <person name="da Silveira J.F."/>
            <person name="Henrissat B."/>
            <person name="Nino-Vega G.A."/>
            <person name="Cisalpino P.S."/>
            <person name="Mora-Montes H.M."/>
            <person name="Almeida S.R."/>
            <person name="Stajich J.E."/>
            <person name="Lopes-Bezerra L.M."/>
            <person name="Vasconcelos A.T."/>
            <person name="Felipe M.S."/>
        </authorList>
    </citation>
    <scope>NUCLEOTIDE SEQUENCE [LARGE SCALE GENOMIC DNA]</scope>
    <source>
        <strain evidence="3 4">1099-18</strain>
    </source>
</reference>
<dbReference type="RefSeq" id="XP_016586701.1">
    <property type="nucleotide sequence ID" value="XM_016727247.1"/>
</dbReference>
<feature type="region of interest" description="Disordered" evidence="1">
    <location>
        <begin position="136"/>
        <end position="255"/>
    </location>
</feature>
<dbReference type="AlphaFoldDB" id="A0A0F2M5G3"/>
<dbReference type="EMBL" id="AXCR01000008">
    <property type="protein sequence ID" value="KJR84025.1"/>
    <property type="molecule type" value="Genomic_DNA"/>
</dbReference>
<feature type="compositionally biased region" description="Low complexity" evidence="1">
    <location>
        <begin position="136"/>
        <end position="145"/>
    </location>
</feature>
<dbReference type="KEGG" id="ssck:SPSK_00273"/>
<evidence type="ECO:0000256" key="2">
    <source>
        <dbReference type="SAM" id="SignalP"/>
    </source>
</evidence>
<evidence type="ECO:0000256" key="1">
    <source>
        <dbReference type="SAM" id="MobiDB-lite"/>
    </source>
</evidence>
<dbReference type="GeneID" id="27662524"/>
<dbReference type="VEuPathDB" id="FungiDB:SPSK_00273"/>
<feature type="compositionally biased region" description="Pro residues" evidence="1">
    <location>
        <begin position="244"/>
        <end position="255"/>
    </location>
</feature>
<evidence type="ECO:0008006" key="5">
    <source>
        <dbReference type="Google" id="ProtNLM"/>
    </source>
</evidence>
<organism evidence="3 4">
    <name type="scientific">Sporothrix schenckii 1099-18</name>
    <dbReference type="NCBI Taxonomy" id="1397361"/>
    <lineage>
        <taxon>Eukaryota</taxon>
        <taxon>Fungi</taxon>
        <taxon>Dikarya</taxon>
        <taxon>Ascomycota</taxon>
        <taxon>Pezizomycotina</taxon>
        <taxon>Sordariomycetes</taxon>
        <taxon>Sordariomycetidae</taxon>
        <taxon>Ophiostomatales</taxon>
        <taxon>Ophiostomataceae</taxon>
        <taxon>Sporothrix</taxon>
    </lineage>
</organism>
<sequence>MKVSVLSLAVVAGLVQQSTAGGGDYDHCRPNACNNAVTNRGSPPLNSAAKDDCRSFFACNPVTTTDCLNTITVWDTVSKEPVTKTLATTTTWVTLGTNAYTDVETNTVIGVTKTLFDTVTVATDVVTVTKFTPTETSKETTTVYTGQPLDRRDRGGEVGKQPRLKKRNNRCKPSLPSSSSQSPSSSSSPPPSSSHSQSSQSSTPPTSSPSPPSSSPPSSSQSLSSPSSPPPTSSSSHSQSSTSSPPPTSSSPPSTCPFPVPTYAAACGDATHYASACSCGGVKATTTTITVQATTVTRTTTVTPTVTATSTKTKTTYTRVTTTTFVTKIATTTMLKEQDVTKTRTQTIRQTKTVTATTTLTLPTCTNKAITATGYTGGSGGKPPTKDTLPFNVRCFTLIQPTNSDCSSSWSSENSVGACASNCASNSGCDAFMFQIATRQCTLFYKLKTYNLVANNGYVSGLQP</sequence>
<comment type="caution">
    <text evidence="3">The sequence shown here is derived from an EMBL/GenBank/DDBJ whole genome shotgun (WGS) entry which is preliminary data.</text>
</comment>
<reference evidence="3 4" key="2">
    <citation type="journal article" date="2015" name="Eukaryot. Cell">
        <title>Asexual propagation of a virulent clone complex in a human and feline outbreak of sporotrichosis.</title>
        <authorList>
            <person name="Teixeira Mde M."/>
            <person name="Rodrigues A.M."/>
            <person name="Tsui C.K."/>
            <person name="de Almeida L.G."/>
            <person name="Van Diepeningen A.D."/>
            <person name="van den Ende B.G."/>
            <person name="Fernandes G.F."/>
            <person name="Kano R."/>
            <person name="Hamelin R.C."/>
            <person name="Lopes-Bezerra L.M."/>
            <person name="Vasconcelos A.T."/>
            <person name="de Hoog S."/>
            <person name="de Camargo Z.P."/>
            <person name="Felipe M.S."/>
        </authorList>
    </citation>
    <scope>NUCLEOTIDE SEQUENCE [LARGE SCALE GENOMIC DNA]</scope>
    <source>
        <strain evidence="3 4">1099-18</strain>
    </source>
</reference>
<dbReference type="Gene3D" id="3.50.4.10">
    <property type="entry name" value="Hepatocyte Growth Factor"/>
    <property type="match status" value="1"/>
</dbReference>
<proteinExistence type="predicted"/>
<protein>
    <recommendedName>
        <fullName evidence="5">Apple domain-containing protein</fullName>
    </recommendedName>
</protein>
<feature type="compositionally biased region" description="Low complexity" evidence="1">
    <location>
        <begin position="216"/>
        <end position="226"/>
    </location>
</feature>
<feature type="signal peptide" evidence="2">
    <location>
        <begin position="1"/>
        <end position="20"/>
    </location>
</feature>
<evidence type="ECO:0000313" key="4">
    <source>
        <dbReference type="Proteomes" id="UP000033710"/>
    </source>
</evidence>
<feature type="compositionally biased region" description="Pro residues" evidence="1">
    <location>
        <begin position="206"/>
        <end position="215"/>
    </location>
</feature>
<name>A0A0F2M5G3_SPOSC</name>
<dbReference type="OrthoDB" id="10493961at2759"/>
<feature type="compositionally biased region" description="Low complexity" evidence="1">
    <location>
        <begin position="173"/>
        <end position="205"/>
    </location>
</feature>
<feature type="chain" id="PRO_5002455093" description="Apple domain-containing protein" evidence="2">
    <location>
        <begin position="21"/>
        <end position="464"/>
    </location>
</feature>
<gene>
    <name evidence="3" type="ORF">SPSK_00273</name>
</gene>
<feature type="compositionally biased region" description="Low complexity" evidence="1">
    <location>
        <begin position="233"/>
        <end position="243"/>
    </location>
</feature>
<accession>A0A0F2M5G3</accession>